<evidence type="ECO:0000256" key="3">
    <source>
        <dbReference type="ARBA" id="ARBA00023295"/>
    </source>
</evidence>
<dbReference type="InterPro" id="IPR031924">
    <property type="entry name" value="GH115"/>
</dbReference>
<organism evidence="6 7">
    <name type="scientific">Ereboglobus luteus</name>
    <dbReference type="NCBI Taxonomy" id="1796921"/>
    <lineage>
        <taxon>Bacteria</taxon>
        <taxon>Pseudomonadati</taxon>
        <taxon>Verrucomicrobiota</taxon>
        <taxon>Opitutia</taxon>
        <taxon>Opitutales</taxon>
        <taxon>Opitutaceae</taxon>
        <taxon>Ereboglobus</taxon>
    </lineage>
</organism>
<keyword evidence="3" id="KW-0326">Glycosidase</keyword>
<feature type="signal peptide" evidence="4">
    <location>
        <begin position="1"/>
        <end position="28"/>
    </location>
</feature>
<dbReference type="SUPFAM" id="SSF55545">
    <property type="entry name" value="beta-N-acetylhexosaminidase-like domain"/>
    <property type="match status" value="1"/>
</dbReference>
<feature type="domain" description="Gylcosyl hydrolase 115 C-terminal" evidence="5">
    <location>
        <begin position="1029"/>
        <end position="1160"/>
    </location>
</feature>
<dbReference type="EMBL" id="CP023004">
    <property type="protein sequence ID" value="AWI09358.1"/>
    <property type="molecule type" value="Genomic_DNA"/>
</dbReference>
<dbReference type="PANTHER" id="PTHR37842:SF2">
    <property type="entry name" value="GYLCOSYL HYDROLASE 115 C-TERMINAL DOMAIN-CONTAINING PROTEIN"/>
    <property type="match status" value="1"/>
</dbReference>
<dbReference type="Pfam" id="PF17829">
    <property type="entry name" value="GH115_C"/>
    <property type="match status" value="1"/>
</dbReference>
<keyword evidence="7" id="KW-1185">Reference proteome</keyword>
<sequence length="1161" mass="129596">MCTSPRTLALAVFSFFIFHFSFCISARADGARAPKPLYRDTIYDGTADPVVIHNRAENNWLMFYTNRRANVPGLDGVSWVHGTPVGIAQSNDGGATWTYRCDARFHGIPVPAGADPKTLTHWAPDVIEHDGVYHMYLTLVPGVFTDWKHPRDIIHLTSRNLIDWHYQSTLALASDRVIDACVFPLPQGGWRMWYNNERDAKSIYYADSPDLHNWTDKGKCAGVGERPGEGPYVFRWRGHYWMLVDLWRGIGVYRSDDLLNWTPQPGDPLLGKPGKGADDGVNGGHCGVVVDHATDRAYCFYFTHPGRNGTISPDDKNNLELRRSSIQVVELREKDGVISCDRDAPAYVKLNATAANFTLAGETVVARIHYSDTDAKVVSIAANHLAADIERVSGKRPALSEISDLKFAITSTAPAVLVGTLGKSPLIDSLVASGKLDVSALRGQWETFLITTLDNNTLVIAGSDPRGTSFGVYELSRMIGISPWHWWADVTPEKKTRISIPAGTHVFGPPSVKYRGIFINDEDWGLQPWAAKTFEPENGGIGPKTYEKVFELLLRLKANTLWPAMHACSPAFNSNPANAALASDYAIVMGSSHAEPMLRNNVTEWTAPHKDYNYATNRDGVLAYWEERAKTNGRYENIYTIGMRGIHDSGMQGGGTREEQIARLEKIFADQRALIAKHVSPGVERVPQMFCAYKEVLDLYRGGLRVPDDVTIMFPDDNFGYIRNFPSAADRAAMRDGKRTGGFGIYYHLSYLGRPMAYLWLSTTPPALIWEEMNKAHQLGADRIWIANVGDIKPAEITTEFFLQMAWDIGSIATLPDVQTDFLRQWAAREFGAEHAPDIAQLMDMYYRYNFERRPEHLQWWLPREKPKPSTFTPAQRERRDELARKMNELLATIRERIPAEKQDAFYQLVEYPVQGSILANNRYFTGEEAALKHIAGDKTALNKLGYQADVLNLQLARITHRYNNLIAGGKWRHLMQLEPADNDWKSMRISKWRVPNFQQPLPSAPKNPLAKATLSEIEIWTTGMLTPIDGLGRSGTVTTITPATTSATSILEAKTAPTLIFKYTLAAQPNSATLRIHVLPTHAIDGSGKLRIAYAIDGAPEPQLAELIINDGKPEWAQGVLANERTFDIPLPPSTLTAGEHTLHLHGIDSSVVIDRVTIE</sequence>
<dbReference type="Gene3D" id="3.30.379.10">
    <property type="entry name" value="Chitobiase/beta-hexosaminidase domain 2-like"/>
    <property type="match status" value="1"/>
</dbReference>
<dbReference type="Proteomes" id="UP000244896">
    <property type="component" value="Chromosome"/>
</dbReference>
<dbReference type="RefSeq" id="WP_108825168.1">
    <property type="nucleotide sequence ID" value="NZ_CP023004.1"/>
</dbReference>
<dbReference type="Pfam" id="PF15979">
    <property type="entry name" value="Glyco_hydro_115"/>
    <property type="match status" value="1"/>
</dbReference>
<dbReference type="Gene3D" id="2.60.120.1620">
    <property type="match status" value="1"/>
</dbReference>
<comment type="similarity">
    <text evidence="1">Belongs to the glycosyl hydrolase 43 family.</text>
</comment>
<evidence type="ECO:0000313" key="7">
    <source>
        <dbReference type="Proteomes" id="UP000244896"/>
    </source>
</evidence>
<proteinExistence type="inferred from homology"/>
<keyword evidence="2" id="KW-0378">Hydrolase</keyword>
<dbReference type="Pfam" id="PF04616">
    <property type="entry name" value="Glyco_hydro_43"/>
    <property type="match status" value="1"/>
</dbReference>
<dbReference type="GO" id="GO:0004553">
    <property type="term" value="F:hydrolase activity, hydrolyzing O-glycosyl compounds"/>
    <property type="evidence" value="ECO:0007669"/>
    <property type="project" value="InterPro"/>
</dbReference>
<dbReference type="SUPFAM" id="SSF75005">
    <property type="entry name" value="Arabinanase/levansucrase/invertase"/>
    <property type="match status" value="1"/>
</dbReference>
<dbReference type="InterPro" id="IPR042301">
    <property type="entry name" value="GH115_sf"/>
</dbReference>
<dbReference type="InterPro" id="IPR029018">
    <property type="entry name" value="Hex-like_dom2"/>
</dbReference>
<dbReference type="Gene3D" id="2.115.10.20">
    <property type="entry name" value="Glycosyl hydrolase domain, family 43"/>
    <property type="match status" value="1"/>
</dbReference>
<dbReference type="Gene3D" id="3.20.20.520">
    <property type="entry name" value="Glycosyl hydrolase family 115"/>
    <property type="match status" value="1"/>
</dbReference>
<dbReference type="OrthoDB" id="8727830at2"/>
<protein>
    <recommendedName>
        <fullName evidence="5">Gylcosyl hydrolase 115 C-terminal domain-containing protein</fullName>
    </recommendedName>
</protein>
<reference evidence="6 7" key="1">
    <citation type="journal article" date="2018" name="Syst. Appl. Microbiol.">
        <title>Ereboglobus luteus gen. nov. sp. nov. from cockroach guts, and new insights into the oxygen relationship of the genera Opitutus and Didymococcus (Verrucomicrobia: Opitutaceae).</title>
        <authorList>
            <person name="Tegtmeier D."/>
            <person name="Belitz A."/>
            <person name="Radek R."/>
            <person name="Heimerl T."/>
            <person name="Brune A."/>
        </authorList>
    </citation>
    <scope>NUCLEOTIDE SEQUENCE [LARGE SCALE GENOMIC DNA]</scope>
    <source>
        <strain evidence="6 7">Ho45</strain>
    </source>
</reference>
<accession>A0A2U8E3A3</accession>
<gene>
    <name evidence="6" type="ORF">CKA38_08980</name>
</gene>
<name>A0A2U8E3A3_9BACT</name>
<evidence type="ECO:0000256" key="2">
    <source>
        <dbReference type="ARBA" id="ARBA00022801"/>
    </source>
</evidence>
<dbReference type="CDD" id="cd08984">
    <property type="entry name" value="GH43-like"/>
    <property type="match status" value="1"/>
</dbReference>
<feature type="chain" id="PRO_5016048815" description="Gylcosyl hydrolase 115 C-terminal domain-containing protein" evidence="4">
    <location>
        <begin position="29"/>
        <end position="1161"/>
    </location>
</feature>
<keyword evidence="4" id="KW-0732">Signal</keyword>
<dbReference type="GO" id="GO:0005975">
    <property type="term" value="P:carbohydrate metabolic process"/>
    <property type="evidence" value="ECO:0007669"/>
    <property type="project" value="InterPro"/>
</dbReference>
<dbReference type="KEGG" id="elut:CKA38_08980"/>
<dbReference type="InterPro" id="IPR023296">
    <property type="entry name" value="Glyco_hydro_beta-prop_sf"/>
</dbReference>
<dbReference type="InterPro" id="IPR006710">
    <property type="entry name" value="Glyco_hydro_43"/>
</dbReference>
<evidence type="ECO:0000259" key="5">
    <source>
        <dbReference type="Pfam" id="PF17829"/>
    </source>
</evidence>
<evidence type="ECO:0000256" key="4">
    <source>
        <dbReference type="SAM" id="SignalP"/>
    </source>
</evidence>
<evidence type="ECO:0000256" key="1">
    <source>
        <dbReference type="ARBA" id="ARBA00009865"/>
    </source>
</evidence>
<dbReference type="Gene3D" id="1.20.58.2150">
    <property type="match status" value="1"/>
</dbReference>
<dbReference type="PANTHER" id="PTHR37842">
    <property type="match status" value="1"/>
</dbReference>
<dbReference type="InterPro" id="IPR041437">
    <property type="entry name" value="GH115_C"/>
</dbReference>
<dbReference type="AlphaFoldDB" id="A0A2U8E3A3"/>
<evidence type="ECO:0000313" key="6">
    <source>
        <dbReference type="EMBL" id="AWI09358.1"/>
    </source>
</evidence>